<name>A0A7R9G9C5_9CRUS</name>
<proteinExistence type="predicted"/>
<accession>A0A7R9G9C5</accession>
<evidence type="ECO:0000313" key="2">
    <source>
        <dbReference type="Proteomes" id="UP000678499"/>
    </source>
</evidence>
<gene>
    <name evidence="1" type="ORF">NMOB1V02_LOCUS486</name>
</gene>
<protein>
    <submittedName>
        <fullName evidence="1">Uncharacterized protein</fullName>
    </submittedName>
</protein>
<reference evidence="1" key="1">
    <citation type="submission" date="2020-11" db="EMBL/GenBank/DDBJ databases">
        <authorList>
            <person name="Tran Van P."/>
        </authorList>
    </citation>
    <scope>NUCLEOTIDE SEQUENCE</scope>
</reference>
<dbReference type="AlphaFoldDB" id="A0A7R9G9C5"/>
<keyword evidence="2" id="KW-1185">Reference proteome</keyword>
<evidence type="ECO:0000313" key="1">
    <source>
        <dbReference type="EMBL" id="CAD7272557.1"/>
    </source>
</evidence>
<organism evidence="1">
    <name type="scientific">Notodromas monacha</name>
    <dbReference type="NCBI Taxonomy" id="399045"/>
    <lineage>
        <taxon>Eukaryota</taxon>
        <taxon>Metazoa</taxon>
        <taxon>Ecdysozoa</taxon>
        <taxon>Arthropoda</taxon>
        <taxon>Crustacea</taxon>
        <taxon>Oligostraca</taxon>
        <taxon>Ostracoda</taxon>
        <taxon>Podocopa</taxon>
        <taxon>Podocopida</taxon>
        <taxon>Cypridocopina</taxon>
        <taxon>Cypridoidea</taxon>
        <taxon>Cyprididae</taxon>
        <taxon>Notodromas</taxon>
    </lineage>
</organism>
<dbReference type="EMBL" id="CAJPEX010000044">
    <property type="protein sequence ID" value="CAG0912709.1"/>
    <property type="molecule type" value="Genomic_DNA"/>
</dbReference>
<dbReference type="Proteomes" id="UP000678499">
    <property type="component" value="Unassembled WGS sequence"/>
</dbReference>
<dbReference type="EMBL" id="OA882081">
    <property type="protein sequence ID" value="CAD7272557.1"/>
    <property type="molecule type" value="Genomic_DNA"/>
</dbReference>
<sequence>MTFYIALDAYKKSSVPDLTFESSSPAVATEPEYAIYDDAHRSHAKNIPHLLGYKTPSVPRSLFLYEEWNS</sequence>